<evidence type="ECO:0000256" key="1">
    <source>
        <dbReference type="ARBA" id="ARBA00004167"/>
    </source>
</evidence>
<comment type="subcellular location">
    <subcellularLocation>
        <location evidence="1">Membrane</location>
        <topology evidence="1">Single-pass membrane protein</topology>
    </subcellularLocation>
</comment>
<organism evidence="9 10">
    <name type="scientific">Mortierella isabellina</name>
    <name type="common">Filamentous fungus</name>
    <name type="synonym">Umbelopsis isabellina</name>
    <dbReference type="NCBI Taxonomy" id="91625"/>
    <lineage>
        <taxon>Eukaryota</taxon>
        <taxon>Fungi</taxon>
        <taxon>Fungi incertae sedis</taxon>
        <taxon>Mucoromycota</taxon>
        <taxon>Mucoromycotina</taxon>
        <taxon>Umbelopsidomycetes</taxon>
        <taxon>Umbelopsidales</taxon>
        <taxon>Umbelopsidaceae</taxon>
        <taxon>Umbelopsis</taxon>
    </lineage>
</organism>
<feature type="compositionally biased region" description="Low complexity" evidence="7">
    <location>
        <begin position="112"/>
        <end position="123"/>
    </location>
</feature>
<dbReference type="GO" id="GO:0030968">
    <property type="term" value="P:endoplasmic reticulum unfolded protein response"/>
    <property type="evidence" value="ECO:0007669"/>
    <property type="project" value="TreeGrafter"/>
</dbReference>
<protein>
    <recommendedName>
        <fullName evidence="8">BZIP domain-containing protein</fullName>
    </recommendedName>
</protein>
<dbReference type="InterPro" id="IPR051882">
    <property type="entry name" value="ATF_bZIP_TF"/>
</dbReference>
<evidence type="ECO:0000259" key="8">
    <source>
        <dbReference type="SMART" id="SM00338"/>
    </source>
</evidence>
<dbReference type="Pfam" id="PF00170">
    <property type="entry name" value="bZIP_1"/>
    <property type="match status" value="1"/>
</dbReference>
<dbReference type="GO" id="GO:0016020">
    <property type="term" value="C:membrane"/>
    <property type="evidence" value="ECO:0007669"/>
    <property type="project" value="UniProtKB-SubCell"/>
</dbReference>
<keyword evidence="2" id="KW-0805">Transcription regulation</keyword>
<keyword evidence="10" id="KW-1185">Reference proteome</keyword>
<dbReference type="Gene3D" id="1.20.5.170">
    <property type="match status" value="1"/>
</dbReference>
<feature type="region of interest" description="Disordered" evidence="7">
    <location>
        <begin position="38"/>
        <end position="67"/>
    </location>
</feature>
<feature type="region of interest" description="Disordered" evidence="7">
    <location>
        <begin position="105"/>
        <end position="156"/>
    </location>
</feature>
<keyword evidence="6" id="KW-0175">Coiled coil</keyword>
<dbReference type="AlphaFoldDB" id="A0A8H7UKD3"/>
<evidence type="ECO:0000313" key="9">
    <source>
        <dbReference type="EMBL" id="KAG2186365.1"/>
    </source>
</evidence>
<dbReference type="Proteomes" id="UP000654370">
    <property type="component" value="Unassembled WGS sequence"/>
</dbReference>
<feature type="coiled-coil region" evidence="6">
    <location>
        <begin position="234"/>
        <end position="282"/>
    </location>
</feature>
<dbReference type="InterPro" id="IPR004827">
    <property type="entry name" value="bZIP"/>
</dbReference>
<dbReference type="GO" id="GO:0000978">
    <property type="term" value="F:RNA polymerase II cis-regulatory region sequence-specific DNA binding"/>
    <property type="evidence" value="ECO:0007669"/>
    <property type="project" value="TreeGrafter"/>
</dbReference>
<evidence type="ECO:0000256" key="6">
    <source>
        <dbReference type="SAM" id="Coils"/>
    </source>
</evidence>
<evidence type="ECO:0000256" key="3">
    <source>
        <dbReference type="ARBA" id="ARBA00023125"/>
    </source>
</evidence>
<feature type="region of interest" description="Disordered" evidence="7">
    <location>
        <begin position="507"/>
        <end position="543"/>
    </location>
</feature>
<feature type="compositionally biased region" description="Low complexity" evidence="7">
    <location>
        <begin position="136"/>
        <end position="145"/>
    </location>
</feature>
<dbReference type="PANTHER" id="PTHR46164:SF3">
    <property type="entry name" value="ATF6, ISOFORM C"/>
    <property type="match status" value="1"/>
</dbReference>
<dbReference type="GO" id="GO:0005634">
    <property type="term" value="C:nucleus"/>
    <property type="evidence" value="ECO:0007669"/>
    <property type="project" value="TreeGrafter"/>
</dbReference>
<keyword evidence="4" id="KW-0804">Transcription</keyword>
<name>A0A8H7UKD3_MORIS</name>
<evidence type="ECO:0000256" key="4">
    <source>
        <dbReference type="ARBA" id="ARBA00023163"/>
    </source>
</evidence>
<keyword evidence="5" id="KW-0539">Nucleus</keyword>
<feature type="domain" description="BZIP" evidence="8">
    <location>
        <begin position="214"/>
        <end position="278"/>
    </location>
</feature>
<comment type="caution">
    <text evidence="9">The sequence shown here is derived from an EMBL/GenBank/DDBJ whole genome shotgun (WGS) entry which is preliminary data.</text>
</comment>
<feature type="compositionally biased region" description="Polar residues" evidence="7">
    <location>
        <begin position="507"/>
        <end position="519"/>
    </location>
</feature>
<dbReference type="InterPro" id="IPR046347">
    <property type="entry name" value="bZIP_sf"/>
</dbReference>
<evidence type="ECO:0000256" key="7">
    <source>
        <dbReference type="SAM" id="MobiDB-lite"/>
    </source>
</evidence>
<dbReference type="CDD" id="cd14686">
    <property type="entry name" value="bZIP"/>
    <property type="match status" value="1"/>
</dbReference>
<dbReference type="EMBL" id="JAEPQZ010000001">
    <property type="protein sequence ID" value="KAG2186365.1"/>
    <property type="molecule type" value="Genomic_DNA"/>
</dbReference>
<dbReference type="SMART" id="SM00338">
    <property type="entry name" value="BRLZ"/>
    <property type="match status" value="1"/>
</dbReference>
<dbReference type="OrthoDB" id="674948at2759"/>
<reference evidence="9" key="1">
    <citation type="submission" date="2020-12" db="EMBL/GenBank/DDBJ databases">
        <title>Metabolic potential, ecology and presence of endohyphal bacteria is reflected in genomic diversity of Mucoromycotina.</title>
        <authorList>
            <person name="Muszewska A."/>
            <person name="Okrasinska A."/>
            <person name="Steczkiewicz K."/>
            <person name="Drgas O."/>
            <person name="Orlowska M."/>
            <person name="Perlinska-Lenart U."/>
            <person name="Aleksandrzak-Piekarczyk T."/>
            <person name="Szatraj K."/>
            <person name="Zielenkiewicz U."/>
            <person name="Pilsyk S."/>
            <person name="Malc E."/>
            <person name="Mieczkowski P."/>
            <person name="Kruszewska J.S."/>
            <person name="Biernat P."/>
            <person name="Pawlowska J."/>
        </authorList>
    </citation>
    <scope>NUCLEOTIDE SEQUENCE</scope>
    <source>
        <strain evidence="9">WA0000067209</strain>
    </source>
</reference>
<accession>A0A8H7UKD3</accession>
<dbReference type="PANTHER" id="PTHR46164">
    <property type="entry name" value="ATF6, ISOFORM C"/>
    <property type="match status" value="1"/>
</dbReference>
<evidence type="ECO:0000256" key="2">
    <source>
        <dbReference type="ARBA" id="ARBA00023015"/>
    </source>
</evidence>
<gene>
    <name evidence="9" type="ORF">INT43_002803</name>
</gene>
<sequence>MEPKLEQQEQDELLFSFLNTDCVDSSYNMQWSNMDLVDPPSPPYSTSSGDSIAHGSGSATEDFESSTAVDILSPDNLWQFMSPIASDDGSAALCNTAFQPMLFPAPIPVEPASPRSSPSASDSEPNKRKRGRKAKTSASPASTTTQLKPLLPSVNGRTPEIAVRPAIAPSPNPPSSGSHVVQVKAEPVDSMPLMPHPLNNSSQPQQPQYTAQQAAMAKRQERLIKNRAAALLSRKRKREHLTTLEEENTAIKQENDELREQVAKLTAELQMVRTENEELRGSSTPKTSQKNTKATGMVFMIMLFSFALFSLPNGSVNRLTVGGSSRRGLIGSSNLPYYETNQQKLLDGGSPTIDVSPSTEVMVVESIKAHDLQSWIQESLKLDAEKYPSETESQEPVTSTALVQYSKAQTFSTASSSSPPLYLYAGELSQVVRLGEEHKTDRRNAVSPRVSLLSPLVANPGECEPQQYLQVDMQVISSKIVGAQMIGLKDSSFVPLSLKDQLVTRPSSALGGSQFNNTDDPARKNKRRRSVREASKRKAKVVV</sequence>
<evidence type="ECO:0000256" key="5">
    <source>
        <dbReference type="ARBA" id="ARBA00023242"/>
    </source>
</evidence>
<evidence type="ECO:0000313" key="10">
    <source>
        <dbReference type="Proteomes" id="UP000654370"/>
    </source>
</evidence>
<dbReference type="SUPFAM" id="SSF57959">
    <property type="entry name" value="Leucine zipper domain"/>
    <property type="match status" value="1"/>
</dbReference>
<keyword evidence="3" id="KW-0238">DNA-binding</keyword>
<proteinExistence type="predicted"/>
<dbReference type="GO" id="GO:0000981">
    <property type="term" value="F:DNA-binding transcription factor activity, RNA polymerase II-specific"/>
    <property type="evidence" value="ECO:0007669"/>
    <property type="project" value="TreeGrafter"/>
</dbReference>